<organism evidence="9 10">
    <name type="scientific">Acrobeloides nanus</name>
    <dbReference type="NCBI Taxonomy" id="290746"/>
    <lineage>
        <taxon>Eukaryota</taxon>
        <taxon>Metazoa</taxon>
        <taxon>Ecdysozoa</taxon>
        <taxon>Nematoda</taxon>
        <taxon>Chromadorea</taxon>
        <taxon>Rhabditida</taxon>
        <taxon>Tylenchina</taxon>
        <taxon>Cephalobomorpha</taxon>
        <taxon>Cephaloboidea</taxon>
        <taxon>Cephalobidae</taxon>
        <taxon>Acrobeloides</taxon>
    </lineage>
</organism>
<evidence type="ECO:0000256" key="4">
    <source>
        <dbReference type="ARBA" id="ARBA00022723"/>
    </source>
</evidence>
<evidence type="ECO:0000256" key="6">
    <source>
        <dbReference type="RuleBase" id="RU000356"/>
    </source>
</evidence>
<keyword evidence="9" id="KW-1185">Reference proteome</keyword>
<dbReference type="CDD" id="cd01040">
    <property type="entry name" value="Mb-like"/>
    <property type="match status" value="1"/>
</dbReference>
<keyword evidence="5" id="KW-0408">Iron</keyword>
<dbReference type="PANTHER" id="PTHR46458:SF1">
    <property type="entry name" value="GEO09476P1"/>
    <property type="match status" value="1"/>
</dbReference>
<feature type="domain" description="Globin" evidence="8">
    <location>
        <begin position="99"/>
        <end position="247"/>
    </location>
</feature>
<comment type="similarity">
    <text evidence="6">Belongs to the globin family.</text>
</comment>
<dbReference type="GO" id="GO:0020037">
    <property type="term" value="F:heme binding"/>
    <property type="evidence" value="ECO:0007669"/>
    <property type="project" value="InterPro"/>
</dbReference>
<keyword evidence="3 6" id="KW-0561">Oxygen transport</keyword>
<proteinExistence type="inferred from homology"/>
<dbReference type="Pfam" id="PF00042">
    <property type="entry name" value="Globin"/>
    <property type="match status" value="1"/>
</dbReference>
<dbReference type="InterPro" id="IPR009050">
    <property type="entry name" value="Globin-like_sf"/>
</dbReference>
<dbReference type="InterPro" id="IPR000971">
    <property type="entry name" value="Globin"/>
</dbReference>
<evidence type="ECO:0000256" key="3">
    <source>
        <dbReference type="ARBA" id="ARBA00022621"/>
    </source>
</evidence>
<dbReference type="PANTHER" id="PTHR46458">
    <property type="entry name" value="BLR2807 PROTEIN"/>
    <property type="match status" value="1"/>
</dbReference>
<feature type="compositionally biased region" description="Basic and acidic residues" evidence="7">
    <location>
        <begin position="46"/>
        <end position="57"/>
    </location>
</feature>
<keyword evidence="2 6" id="KW-0349">Heme</keyword>
<dbReference type="AlphaFoldDB" id="A0A914C0V9"/>
<accession>A0A914C0V9</accession>
<reference evidence="10" key="1">
    <citation type="submission" date="2022-11" db="UniProtKB">
        <authorList>
            <consortium name="WormBaseParasite"/>
        </authorList>
    </citation>
    <scope>IDENTIFICATION</scope>
</reference>
<sequence>MGNQASIDKNQSVSTDKLLRRNKRSAVNYSPSPEGRNRSKSLQPHGNHEIRAIEHSHSARYNRRKRDWVTPPPKPRRLFSQNTQDTDRPDDNDEICPAGMTKHQKMLLQKIWMRATQDDINECAKNILAHLLRSNSHLYSFFNLVGMSDQEILNSQFFFKHSNNFAVVFDFVISNLVDDLDRVCAALESLGVHHSQLGARIEPHFWSLFLRVFEDNPPKVVHYNAEGHTAWKLMMEFIVQRVHSGYSRGLDPVSKNTLAP</sequence>
<feature type="compositionally biased region" description="Polar residues" evidence="7">
    <location>
        <begin position="1"/>
        <end position="15"/>
    </location>
</feature>
<dbReference type="GO" id="GO:0005344">
    <property type="term" value="F:oxygen carrier activity"/>
    <property type="evidence" value="ECO:0007669"/>
    <property type="project" value="UniProtKB-KW"/>
</dbReference>
<dbReference type="Proteomes" id="UP000887540">
    <property type="component" value="Unplaced"/>
</dbReference>
<keyword evidence="1 6" id="KW-0813">Transport</keyword>
<dbReference type="SUPFAM" id="SSF46458">
    <property type="entry name" value="Globin-like"/>
    <property type="match status" value="1"/>
</dbReference>
<keyword evidence="4" id="KW-0479">Metal-binding</keyword>
<dbReference type="InterPro" id="IPR012292">
    <property type="entry name" value="Globin/Proto"/>
</dbReference>
<dbReference type="InterPro" id="IPR044399">
    <property type="entry name" value="Mb-like_M"/>
</dbReference>
<protein>
    <submittedName>
        <fullName evidence="10">Globin family profile domain-containing protein</fullName>
    </submittedName>
</protein>
<name>A0A914C0V9_9BILA</name>
<dbReference type="PROSITE" id="PS01033">
    <property type="entry name" value="GLOBIN"/>
    <property type="match status" value="1"/>
</dbReference>
<evidence type="ECO:0000313" key="10">
    <source>
        <dbReference type="WBParaSite" id="ACRNAN_Path_1466.g5737.t1"/>
    </source>
</evidence>
<evidence type="ECO:0000256" key="7">
    <source>
        <dbReference type="SAM" id="MobiDB-lite"/>
    </source>
</evidence>
<evidence type="ECO:0000256" key="5">
    <source>
        <dbReference type="ARBA" id="ARBA00023004"/>
    </source>
</evidence>
<dbReference type="Gene3D" id="1.10.490.10">
    <property type="entry name" value="Globins"/>
    <property type="match status" value="1"/>
</dbReference>
<dbReference type="WBParaSite" id="ACRNAN_Path_1466.g5737.t1">
    <property type="protein sequence ID" value="ACRNAN_Path_1466.g5737.t1"/>
    <property type="gene ID" value="ACRNAN_Path_1466.g5737"/>
</dbReference>
<evidence type="ECO:0000256" key="2">
    <source>
        <dbReference type="ARBA" id="ARBA00022617"/>
    </source>
</evidence>
<feature type="region of interest" description="Disordered" evidence="7">
    <location>
        <begin position="1"/>
        <end position="93"/>
    </location>
</feature>
<evidence type="ECO:0000259" key="8">
    <source>
        <dbReference type="PROSITE" id="PS01033"/>
    </source>
</evidence>
<dbReference type="GO" id="GO:0046872">
    <property type="term" value="F:metal ion binding"/>
    <property type="evidence" value="ECO:0007669"/>
    <property type="project" value="UniProtKB-KW"/>
</dbReference>
<dbReference type="InterPro" id="IPR050532">
    <property type="entry name" value="Globin-like_OT"/>
</dbReference>
<evidence type="ECO:0000313" key="9">
    <source>
        <dbReference type="Proteomes" id="UP000887540"/>
    </source>
</evidence>
<evidence type="ECO:0000256" key="1">
    <source>
        <dbReference type="ARBA" id="ARBA00022448"/>
    </source>
</evidence>
<dbReference type="GO" id="GO:0019825">
    <property type="term" value="F:oxygen binding"/>
    <property type="evidence" value="ECO:0007669"/>
    <property type="project" value="InterPro"/>
</dbReference>